<evidence type="ECO:0000256" key="1">
    <source>
        <dbReference type="SAM" id="Phobius"/>
    </source>
</evidence>
<feature type="transmembrane region" description="Helical" evidence="1">
    <location>
        <begin position="32"/>
        <end position="51"/>
    </location>
</feature>
<name>A0A8J3S7Y7_PLARO</name>
<organism evidence="2 3">
    <name type="scientific">Planobispora rosea</name>
    <dbReference type="NCBI Taxonomy" id="35762"/>
    <lineage>
        <taxon>Bacteria</taxon>
        <taxon>Bacillati</taxon>
        <taxon>Actinomycetota</taxon>
        <taxon>Actinomycetes</taxon>
        <taxon>Streptosporangiales</taxon>
        <taxon>Streptosporangiaceae</taxon>
        <taxon>Planobispora</taxon>
    </lineage>
</organism>
<evidence type="ECO:0000313" key="3">
    <source>
        <dbReference type="Proteomes" id="UP000655044"/>
    </source>
</evidence>
<dbReference type="AlphaFoldDB" id="A0A8J3S7Y7"/>
<comment type="caution">
    <text evidence="2">The sequence shown here is derived from an EMBL/GenBank/DDBJ whole genome shotgun (WGS) entry which is preliminary data.</text>
</comment>
<keyword evidence="3" id="KW-1185">Reference proteome</keyword>
<dbReference type="RefSeq" id="WP_176728325.1">
    <property type="nucleotide sequence ID" value="NZ_BMQP01000029.1"/>
</dbReference>
<dbReference type="EMBL" id="BOOI01000048">
    <property type="protein sequence ID" value="GIH86634.1"/>
    <property type="molecule type" value="Genomic_DNA"/>
</dbReference>
<keyword evidence="1" id="KW-0472">Membrane</keyword>
<reference evidence="2" key="1">
    <citation type="submission" date="2021-01" db="EMBL/GenBank/DDBJ databases">
        <title>Whole genome shotgun sequence of Planobispora rosea NBRC 15558.</title>
        <authorList>
            <person name="Komaki H."/>
            <person name="Tamura T."/>
        </authorList>
    </citation>
    <scope>NUCLEOTIDE SEQUENCE</scope>
    <source>
        <strain evidence="2">NBRC 15558</strain>
    </source>
</reference>
<proteinExistence type="predicted"/>
<keyword evidence="1" id="KW-0812">Transmembrane</keyword>
<keyword evidence="1" id="KW-1133">Transmembrane helix</keyword>
<sequence length="58" mass="6069">MGRIVMAVLGGILALYVVFGLVLPALFGLLKFLFVLAVVAFLVVLTVTAAAKFSKSAK</sequence>
<accession>A0A8J3S7Y7</accession>
<dbReference type="Proteomes" id="UP000655044">
    <property type="component" value="Unassembled WGS sequence"/>
</dbReference>
<feature type="transmembrane region" description="Helical" evidence="1">
    <location>
        <begin position="7"/>
        <end position="26"/>
    </location>
</feature>
<protein>
    <submittedName>
        <fullName evidence="2">Uncharacterized protein</fullName>
    </submittedName>
</protein>
<evidence type="ECO:0000313" key="2">
    <source>
        <dbReference type="EMBL" id="GIH86634.1"/>
    </source>
</evidence>
<gene>
    <name evidence="2" type="ORF">Pro02_50420</name>
</gene>